<proteinExistence type="predicted"/>
<protein>
    <recommendedName>
        <fullName evidence="2">histidine kinase</fullName>
        <ecNumber evidence="2">2.7.13.3</ecNumber>
    </recommendedName>
</protein>
<dbReference type="Pfam" id="PF13796">
    <property type="entry name" value="Sensor"/>
    <property type="match status" value="1"/>
</dbReference>
<evidence type="ECO:0000256" key="9">
    <source>
        <dbReference type="SAM" id="MobiDB-lite"/>
    </source>
</evidence>
<keyword evidence="10" id="KW-0472">Membrane</keyword>
<dbReference type="GO" id="GO:0016020">
    <property type="term" value="C:membrane"/>
    <property type="evidence" value="ECO:0007669"/>
    <property type="project" value="InterPro"/>
</dbReference>
<dbReference type="GO" id="GO:0005524">
    <property type="term" value="F:ATP binding"/>
    <property type="evidence" value="ECO:0007669"/>
    <property type="project" value="UniProtKB-KW"/>
</dbReference>
<keyword evidence="3" id="KW-0597">Phosphoprotein</keyword>
<dbReference type="Pfam" id="PF02518">
    <property type="entry name" value="HATPase_c"/>
    <property type="match status" value="1"/>
</dbReference>
<dbReference type="InterPro" id="IPR025828">
    <property type="entry name" value="Put_sensor_dom"/>
</dbReference>
<keyword evidence="7" id="KW-0067">ATP-binding</keyword>
<dbReference type="RefSeq" id="WP_246012291.1">
    <property type="nucleotide sequence ID" value="NZ_RKQZ01000001.1"/>
</dbReference>
<dbReference type="AlphaFoldDB" id="A0A3N4YKZ6"/>
<evidence type="ECO:0000256" key="2">
    <source>
        <dbReference type="ARBA" id="ARBA00012438"/>
    </source>
</evidence>
<dbReference type="InterPro" id="IPR011712">
    <property type="entry name" value="Sig_transdc_His_kin_sub3_dim/P"/>
</dbReference>
<organism evidence="12 13">
    <name type="scientific">Myceligenerans xiligouense</name>
    <dbReference type="NCBI Taxonomy" id="253184"/>
    <lineage>
        <taxon>Bacteria</taxon>
        <taxon>Bacillati</taxon>
        <taxon>Actinomycetota</taxon>
        <taxon>Actinomycetes</taxon>
        <taxon>Micrococcales</taxon>
        <taxon>Promicromonosporaceae</taxon>
        <taxon>Myceligenerans</taxon>
    </lineage>
</organism>
<accession>A0A3N4YKZ6</accession>
<dbReference type="GO" id="GO:0000155">
    <property type="term" value="F:phosphorelay sensor kinase activity"/>
    <property type="evidence" value="ECO:0007669"/>
    <property type="project" value="InterPro"/>
</dbReference>
<dbReference type="Gene3D" id="1.20.5.1930">
    <property type="match status" value="1"/>
</dbReference>
<dbReference type="CDD" id="cd16917">
    <property type="entry name" value="HATPase_UhpB-NarQ-NarX-like"/>
    <property type="match status" value="1"/>
</dbReference>
<name>A0A3N4YKZ6_9MICO</name>
<dbReference type="Gene3D" id="3.30.565.10">
    <property type="entry name" value="Histidine kinase-like ATPase, C-terminal domain"/>
    <property type="match status" value="1"/>
</dbReference>
<dbReference type="InterPro" id="IPR003594">
    <property type="entry name" value="HATPase_dom"/>
</dbReference>
<keyword evidence="6 12" id="KW-0418">Kinase</keyword>
<evidence type="ECO:0000256" key="8">
    <source>
        <dbReference type="ARBA" id="ARBA00023012"/>
    </source>
</evidence>
<evidence type="ECO:0000256" key="6">
    <source>
        <dbReference type="ARBA" id="ARBA00022777"/>
    </source>
</evidence>
<feature type="transmembrane region" description="Helical" evidence="10">
    <location>
        <begin position="129"/>
        <end position="158"/>
    </location>
</feature>
<evidence type="ECO:0000256" key="7">
    <source>
        <dbReference type="ARBA" id="ARBA00022840"/>
    </source>
</evidence>
<feature type="region of interest" description="Disordered" evidence="9">
    <location>
        <begin position="1"/>
        <end position="20"/>
    </location>
</feature>
<keyword evidence="13" id="KW-1185">Reference proteome</keyword>
<evidence type="ECO:0000256" key="3">
    <source>
        <dbReference type="ARBA" id="ARBA00022553"/>
    </source>
</evidence>
<comment type="caution">
    <text evidence="12">The sequence shown here is derived from an EMBL/GenBank/DDBJ whole genome shotgun (WGS) entry which is preliminary data.</text>
</comment>
<feature type="transmembrane region" description="Helical" evidence="10">
    <location>
        <begin position="194"/>
        <end position="211"/>
    </location>
</feature>
<dbReference type="Proteomes" id="UP000280501">
    <property type="component" value="Unassembled WGS sequence"/>
</dbReference>
<dbReference type="EMBL" id="RKQZ01000001">
    <property type="protein sequence ID" value="RPF21383.1"/>
    <property type="molecule type" value="Genomic_DNA"/>
</dbReference>
<evidence type="ECO:0000256" key="1">
    <source>
        <dbReference type="ARBA" id="ARBA00000085"/>
    </source>
</evidence>
<keyword evidence="10" id="KW-0812">Transmembrane</keyword>
<feature type="transmembrane region" description="Helical" evidence="10">
    <location>
        <begin position="63"/>
        <end position="85"/>
    </location>
</feature>
<sequence>MTTMTQPESAPPVRPAPHRAPRGAVVTAPFRTRTWSEYGYLWLALFLAPFGLAYTVTTVALTAGLAVTVAGLWAGGGLVAGARGWGALHRGLMRQALGADIAEPPPFRLGRGFWRGLGSLIADSTGWRALLFLIVSFPVAVAGFVVSTVFVCAALGALTYPVWYRWLPLQQAADGTWHRGAAFGDWFLDTPERLALAVAAGVLLLFLWPWMMRLFTALMRVLALALLGPTRGALRVAELRASRAGAVEDADARLRRIERDLHDGTQARLVAVAMQVDEARDHLADGEPALASGLLDTAHASALETLAELREIARGIHPAALDSGLAVALRTLAARAPLPVTVDVAPGVEQPRLAPAVESIAYYTVAELVTNAAKHAAADVVTVRVERHSGTLRLQVRDDGRGGAVVVGDGAGERTGLAGLTERVRAVDGAFDLASPAGGPTVVTVTLPTSTRP</sequence>
<evidence type="ECO:0000256" key="10">
    <source>
        <dbReference type="SAM" id="Phobius"/>
    </source>
</evidence>
<dbReference type="SMART" id="SM00387">
    <property type="entry name" value="HATPase_c"/>
    <property type="match status" value="1"/>
</dbReference>
<evidence type="ECO:0000313" key="12">
    <source>
        <dbReference type="EMBL" id="RPF21383.1"/>
    </source>
</evidence>
<reference evidence="12 13" key="1">
    <citation type="submission" date="2018-11" db="EMBL/GenBank/DDBJ databases">
        <title>Sequencing the genomes of 1000 actinobacteria strains.</title>
        <authorList>
            <person name="Klenk H.-P."/>
        </authorList>
    </citation>
    <scope>NUCLEOTIDE SEQUENCE [LARGE SCALE GENOMIC DNA]</scope>
    <source>
        <strain evidence="12 13">DSM 15700</strain>
    </source>
</reference>
<evidence type="ECO:0000256" key="4">
    <source>
        <dbReference type="ARBA" id="ARBA00022679"/>
    </source>
</evidence>
<keyword evidence="8" id="KW-0902">Two-component regulatory system</keyword>
<dbReference type="PANTHER" id="PTHR24421">
    <property type="entry name" value="NITRATE/NITRITE SENSOR PROTEIN NARX-RELATED"/>
    <property type="match status" value="1"/>
</dbReference>
<dbReference type="GO" id="GO:0046983">
    <property type="term" value="F:protein dimerization activity"/>
    <property type="evidence" value="ECO:0007669"/>
    <property type="project" value="InterPro"/>
</dbReference>
<feature type="transmembrane region" description="Helical" evidence="10">
    <location>
        <begin position="38"/>
        <end position="57"/>
    </location>
</feature>
<gene>
    <name evidence="12" type="ORF">EDD34_2010</name>
</gene>
<dbReference type="Pfam" id="PF07730">
    <property type="entry name" value="HisKA_3"/>
    <property type="match status" value="1"/>
</dbReference>
<dbReference type="InterPro" id="IPR050482">
    <property type="entry name" value="Sensor_HK_TwoCompSys"/>
</dbReference>
<dbReference type="InterPro" id="IPR036890">
    <property type="entry name" value="HATPase_C_sf"/>
</dbReference>
<dbReference type="SUPFAM" id="SSF55874">
    <property type="entry name" value="ATPase domain of HSP90 chaperone/DNA topoisomerase II/histidine kinase"/>
    <property type="match status" value="1"/>
</dbReference>
<dbReference type="PANTHER" id="PTHR24421:SF10">
    <property type="entry name" value="NITRATE_NITRITE SENSOR PROTEIN NARQ"/>
    <property type="match status" value="1"/>
</dbReference>
<keyword evidence="5" id="KW-0547">Nucleotide-binding</keyword>
<keyword evidence="10" id="KW-1133">Transmembrane helix</keyword>
<keyword evidence="4" id="KW-0808">Transferase</keyword>
<evidence type="ECO:0000256" key="5">
    <source>
        <dbReference type="ARBA" id="ARBA00022741"/>
    </source>
</evidence>
<comment type="catalytic activity">
    <reaction evidence="1">
        <text>ATP + protein L-histidine = ADP + protein N-phospho-L-histidine.</text>
        <dbReference type="EC" id="2.7.13.3"/>
    </reaction>
</comment>
<feature type="domain" description="Histidine kinase/HSP90-like ATPase" evidence="11">
    <location>
        <begin position="356"/>
        <end position="451"/>
    </location>
</feature>
<evidence type="ECO:0000313" key="13">
    <source>
        <dbReference type="Proteomes" id="UP000280501"/>
    </source>
</evidence>
<dbReference type="EC" id="2.7.13.3" evidence="2"/>
<evidence type="ECO:0000259" key="11">
    <source>
        <dbReference type="SMART" id="SM00387"/>
    </source>
</evidence>